<dbReference type="Proteomes" id="UP000008311">
    <property type="component" value="Unassembled WGS sequence"/>
</dbReference>
<reference evidence="2" key="1">
    <citation type="journal article" date="2010" name="Nat. Biotechnol.">
        <title>Draft genome sequence of the oilseed species Ricinus communis.</title>
        <authorList>
            <person name="Chan A.P."/>
            <person name="Crabtree J."/>
            <person name="Zhao Q."/>
            <person name="Lorenzi H."/>
            <person name="Orvis J."/>
            <person name="Puiu D."/>
            <person name="Melake-Berhan A."/>
            <person name="Jones K.M."/>
            <person name="Redman J."/>
            <person name="Chen G."/>
            <person name="Cahoon E.B."/>
            <person name="Gedil M."/>
            <person name="Stanke M."/>
            <person name="Haas B.J."/>
            <person name="Wortman J.R."/>
            <person name="Fraser-Liggett C.M."/>
            <person name="Ravel J."/>
            <person name="Rabinowicz P.D."/>
        </authorList>
    </citation>
    <scope>NUCLEOTIDE SEQUENCE [LARGE SCALE GENOMIC DNA]</scope>
    <source>
        <strain evidence="2">cv. Hale</strain>
    </source>
</reference>
<name>B9TJP0_RICCO</name>
<sequence>MPDTHDTVRCSKGRCIVRLMIQRPCLPENQGNSGNGGNALPHKDFAVPYRGIAQGTAGTNRSADSYAFLFPLFPMHSEAGNAESLIWRCVPCVPFVPFEK</sequence>
<keyword evidence="2" id="KW-1185">Reference proteome</keyword>
<protein>
    <submittedName>
        <fullName evidence="1">Uncharacterized protein</fullName>
    </submittedName>
</protein>
<dbReference type="EMBL" id="EQ984191">
    <property type="protein sequence ID" value="EEF23923.1"/>
    <property type="molecule type" value="Genomic_DNA"/>
</dbReference>
<dbReference type="AlphaFoldDB" id="B9TJP0"/>
<evidence type="ECO:0000313" key="1">
    <source>
        <dbReference type="EMBL" id="EEF23923.1"/>
    </source>
</evidence>
<evidence type="ECO:0000313" key="2">
    <source>
        <dbReference type="Proteomes" id="UP000008311"/>
    </source>
</evidence>
<organism evidence="1 2">
    <name type="scientific">Ricinus communis</name>
    <name type="common">Castor bean</name>
    <dbReference type="NCBI Taxonomy" id="3988"/>
    <lineage>
        <taxon>Eukaryota</taxon>
        <taxon>Viridiplantae</taxon>
        <taxon>Streptophyta</taxon>
        <taxon>Embryophyta</taxon>
        <taxon>Tracheophyta</taxon>
        <taxon>Spermatophyta</taxon>
        <taxon>Magnoliopsida</taxon>
        <taxon>eudicotyledons</taxon>
        <taxon>Gunneridae</taxon>
        <taxon>Pentapetalae</taxon>
        <taxon>rosids</taxon>
        <taxon>fabids</taxon>
        <taxon>Malpighiales</taxon>
        <taxon>Euphorbiaceae</taxon>
        <taxon>Acalyphoideae</taxon>
        <taxon>Acalypheae</taxon>
        <taxon>Ricinus</taxon>
    </lineage>
</organism>
<gene>
    <name evidence="1" type="ORF">RCOM_2011650</name>
</gene>
<proteinExistence type="predicted"/>
<accession>B9TJP0</accession>
<dbReference type="InParanoid" id="B9TJP0"/>